<dbReference type="RefSeq" id="XP_062716794.1">
    <property type="nucleotide sequence ID" value="XM_062860810.1"/>
</dbReference>
<dbReference type="InterPro" id="IPR032675">
    <property type="entry name" value="LRR_dom_sf"/>
</dbReference>
<dbReference type="InterPro" id="IPR001611">
    <property type="entry name" value="Leu-rich_rpt"/>
</dbReference>
<sequence>MIRLQILFWYFITAASAVHYECLPYPVDSVCRIEYISYHSGDKITFPKGYQQFLIKSSLSSKLERSNISIFDHDLYDAMHRPSSVRMRDTGINTLDMPPELLLGDFSDNRLVSVNTSNEDNFQITYLDLSFNWLDNIEFVSRLVNMETLFLRSNRIKIVPRSALTPLKQLKYLYLQYNQFAAIPWNDIPHSVMFLDCSHSVVRMAEFTDISLPSLEYLNLQYNMLSSINVSDLLLAAPKLKEAHLYNTEIEWPKLMDELALNNISTSNLFQFCSLDKGYTVILGVCTPPPSMYYVRVAKKVLLWIVAIGSGVLCVCTLLFAIRHMKKLRWI</sequence>
<dbReference type="Proteomes" id="UP000069940">
    <property type="component" value="Unassembled WGS sequence"/>
</dbReference>
<evidence type="ECO:0000256" key="2">
    <source>
        <dbReference type="ARBA" id="ARBA00022729"/>
    </source>
</evidence>
<dbReference type="SMART" id="SM00369">
    <property type="entry name" value="LRR_TYP"/>
    <property type="match status" value="3"/>
</dbReference>
<name>A0ABM1YYE1_AEDAL</name>
<evidence type="ECO:0008006" key="8">
    <source>
        <dbReference type="Google" id="ProtNLM"/>
    </source>
</evidence>
<keyword evidence="1" id="KW-0433">Leucine-rich repeat</keyword>
<dbReference type="PANTHER" id="PTHR24373">
    <property type="entry name" value="SLIT RELATED LEUCINE-RICH REPEAT NEURONAL PROTEIN"/>
    <property type="match status" value="1"/>
</dbReference>
<feature type="chain" id="PRO_5046063222" description="Leucine-rich repeat protein" evidence="5">
    <location>
        <begin position="18"/>
        <end position="331"/>
    </location>
</feature>
<dbReference type="PANTHER" id="PTHR24373:SF275">
    <property type="entry name" value="TIR DOMAIN-CONTAINING PROTEIN"/>
    <property type="match status" value="1"/>
</dbReference>
<reference evidence="7" key="1">
    <citation type="journal article" date="2015" name="Proc. Natl. Acad. Sci. U.S.A.">
        <title>Genome sequence of the Asian Tiger mosquito, Aedes albopictus, reveals insights into its biology, genetics, and evolution.</title>
        <authorList>
            <person name="Chen X.G."/>
            <person name="Jiang X."/>
            <person name="Gu J."/>
            <person name="Xu M."/>
            <person name="Wu Y."/>
            <person name="Deng Y."/>
            <person name="Zhang C."/>
            <person name="Bonizzoni M."/>
            <person name="Dermauw W."/>
            <person name="Vontas J."/>
            <person name="Armbruster P."/>
            <person name="Huang X."/>
            <person name="Yang Y."/>
            <person name="Zhang H."/>
            <person name="He W."/>
            <person name="Peng H."/>
            <person name="Liu Y."/>
            <person name="Wu K."/>
            <person name="Chen J."/>
            <person name="Lirakis M."/>
            <person name="Topalis P."/>
            <person name="Van Leeuwen T."/>
            <person name="Hall A.B."/>
            <person name="Jiang X."/>
            <person name="Thorpe C."/>
            <person name="Mueller R.L."/>
            <person name="Sun C."/>
            <person name="Waterhouse R.M."/>
            <person name="Yan G."/>
            <person name="Tu Z.J."/>
            <person name="Fang X."/>
            <person name="James A.A."/>
        </authorList>
    </citation>
    <scope>NUCLEOTIDE SEQUENCE [LARGE SCALE GENOMIC DNA]</scope>
    <source>
        <strain evidence="7">Foshan</strain>
    </source>
</reference>
<feature type="signal peptide" evidence="5">
    <location>
        <begin position="1"/>
        <end position="17"/>
    </location>
</feature>
<dbReference type="GeneID" id="109621425"/>
<dbReference type="SUPFAM" id="SSF52058">
    <property type="entry name" value="L domain-like"/>
    <property type="match status" value="1"/>
</dbReference>
<keyword evidence="4" id="KW-1133">Transmembrane helix</keyword>
<accession>A0ABM1YYE1</accession>
<dbReference type="InterPro" id="IPR050328">
    <property type="entry name" value="Dev_Immune_Receptor"/>
</dbReference>
<feature type="transmembrane region" description="Helical" evidence="4">
    <location>
        <begin position="301"/>
        <end position="322"/>
    </location>
</feature>
<dbReference type="Pfam" id="PF13855">
    <property type="entry name" value="LRR_8"/>
    <property type="match status" value="1"/>
</dbReference>
<dbReference type="EnsemblMetazoa" id="AALFPA23_013224.R19142">
    <property type="protein sequence ID" value="AALFPA23_013224.P19142"/>
    <property type="gene ID" value="AALFPA23_013224"/>
</dbReference>
<keyword evidence="2 5" id="KW-0732">Signal</keyword>
<keyword evidence="7" id="KW-1185">Reference proteome</keyword>
<protein>
    <recommendedName>
        <fullName evidence="8">Leucine-rich repeat protein</fullName>
    </recommendedName>
</protein>
<evidence type="ECO:0000313" key="7">
    <source>
        <dbReference type="Proteomes" id="UP000069940"/>
    </source>
</evidence>
<reference evidence="6" key="2">
    <citation type="submission" date="2025-05" db="UniProtKB">
        <authorList>
            <consortium name="EnsemblMetazoa"/>
        </authorList>
    </citation>
    <scope>IDENTIFICATION</scope>
    <source>
        <strain evidence="6">Foshan</strain>
    </source>
</reference>
<evidence type="ECO:0000313" key="6">
    <source>
        <dbReference type="EnsemblMetazoa" id="AALFPA23_013224.P19142"/>
    </source>
</evidence>
<evidence type="ECO:0000256" key="1">
    <source>
        <dbReference type="ARBA" id="ARBA00022614"/>
    </source>
</evidence>
<keyword evidence="4" id="KW-0472">Membrane</keyword>
<proteinExistence type="predicted"/>
<evidence type="ECO:0000256" key="3">
    <source>
        <dbReference type="ARBA" id="ARBA00022737"/>
    </source>
</evidence>
<organism evidence="6 7">
    <name type="scientific">Aedes albopictus</name>
    <name type="common">Asian tiger mosquito</name>
    <name type="synonym">Stegomyia albopicta</name>
    <dbReference type="NCBI Taxonomy" id="7160"/>
    <lineage>
        <taxon>Eukaryota</taxon>
        <taxon>Metazoa</taxon>
        <taxon>Ecdysozoa</taxon>
        <taxon>Arthropoda</taxon>
        <taxon>Hexapoda</taxon>
        <taxon>Insecta</taxon>
        <taxon>Pterygota</taxon>
        <taxon>Neoptera</taxon>
        <taxon>Endopterygota</taxon>
        <taxon>Diptera</taxon>
        <taxon>Nematocera</taxon>
        <taxon>Culicoidea</taxon>
        <taxon>Culicidae</taxon>
        <taxon>Culicinae</taxon>
        <taxon>Aedini</taxon>
        <taxon>Aedes</taxon>
        <taxon>Stegomyia</taxon>
    </lineage>
</organism>
<evidence type="ECO:0000256" key="4">
    <source>
        <dbReference type="SAM" id="Phobius"/>
    </source>
</evidence>
<evidence type="ECO:0000256" key="5">
    <source>
        <dbReference type="SAM" id="SignalP"/>
    </source>
</evidence>
<dbReference type="InterPro" id="IPR003591">
    <property type="entry name" value="Leu-rich_rpt_typical-subtyp"/>
</dbReference>
<keyword evidence="3" id="KW-0677">Repeat</keyword>
<keyword evidence="4" id="KW-0812">Transmembrane</keyword>
<dbReference type="PROSITE" id="PS51450">
    <property type="entry name" value="LRR"/>
    <property type="match status" value="2"/>
</dbReference>
<dbReference type="Gene3D" id="3.80.10.10">
    <property type="entry name" value="Ribonuclease Inhibitor"/>
    <property type="match status" value="1"/>
</dbReference>